<feature type="domain" description="C2" evidence="1">
    <location>
        <begin position="1"/>
        <end position="127"/>
    </location>
</feature>
<dbReference type="Proteomes" id="UP000631114">
    <property type="component" value="Unassembled WGS sequence"/>
</dbReference>
<sequence length="198" mass="22217">MGASQNLSPLICELKVIRAKNLEFVSTGNLFLRYHLLTGNDKRIRLKIQEVPSTCDLYWNESTTLECLGAEDTMNKLKQQSVVFELRWRKPSTMFGKFGVGSKLLFRTEIAWKDVLNSTNLSIEKWITSAKTSKFVPEGLKPPALQISMNIQDPRTLKIPKRSHAVRSINGNVCGCKNGECNGRDDDIFALAAALDVL</sequence>
<dbReference type="PANTHER" id="PTHR35503:SF2">
    <property type="entry name" value="OS04G0455700 PROTEIN"/>
    <property type="match status" value="1"/>
</dbReference>
<keyword evidence="3" id="KW-1185">Reference proteome</keyword>
<proteinExistence type="predicted"/>
<evidence type="ECO:0000313" key="3">
    <source>
        <dbReference type="Proteomes" id="UP000631114"/>
    </source>
</evidence>
<evidence type="ECO:0000259" key="1">
    <source>
        <dbReference type="PROSITE" id="PS50004"/>
    </source>
</evidence>
<name>A0A835IUR6_9MAGN</name>
<evidence type="ECO:0000313" key="2">
    <source>
        <dbReference type="EMBL" id="KAF9623774.1"/>
    </source>
</evidence>
<dbReference type="PROSITE" id="PS50004">
    <property type="entry name" value="C2"/>
    <property type="match status" value="1"/>
</dbReference>
<dbReference type="AlphaFoldDB" id="A0A835IUR6"/>
<reference evidence="2 3" key="1">
    <citation type="submission" date="2020-10" db="EMBL/GenBank/DDBJ databases">
        <title>The Coptis chinensis genome and diversification of protoberbering-type alkaloids.</title>
        <authorList>
            <person name="Wang B."/>
            <person name="Shu S."/>
            <person name="Song C."/>
            <person name="Liu Y."/>
        </authorList>
    </citation>
    <scope>NUCLEOTIDE SEQUENCE [LARGE SCALE GENOMIC DNA]</scope>
    <source>
        <strain evidence="2">HL-2020</strain>
        <tissue evidence="2">Leaf</tissue>
    </source>
</reference>
<dbReference type="PANTHER" id="PTHR35503">
    <property type="entry name" value="OSJNBA0006M15.15 PROTEIN"/>
    <property type="match status" value="1"/>
</dbReference>
<comment type="caution">
    <text evidence="2">The sequence shown here is derived from an EMBL/GenBank/DDBJ whole genome shotgun (WGS) entry which is preliminary data.</text>
</comment>
<dbReference type="InterPro" id="IPR000008">
    <property type="entry name" value="C2_dom"/>
</dbReference>
<accession>A0A835IUR6</accession>
<dbReference type="OrthoDB" id="687396at2759"/>
<dbReference type="EMBL" id="JADFTS010000001">
    <property type="protein sequence ID" value="KAF9623774.1"/>
    <property type="molecule type" value="Genomic_DNA"/>
</dbReference>
<organism evidence="2 3">
    <name type="scientific">Coptis chinensis</name>
    <dbReference type="NCBI Taxonomy" id="261450"/>
    <lineage>
        <taxon>Eukaryota</taxon>
        <taxon>Viridiplantae</taxon>
        <taxon>Streptophyta</taxon>
        <taxon>Embryophyta</taxon>
        <taxon>Tracheophyta</taxon>
        <taxon>Spermatophyta</taxon>
        <taxon>Magnoliopsida</taxon>
        <taxon>Ranunculales</taxon>
        <taxon>Ranunculaceae</taxon>
        <taxon>Coptidoideae</taxon>
        <taxon>Coptis</taxon>
    </lineage>
</organism>
<protein>
    <recommendedName>
        <fullName evidence="1">C2 domain-containing protein</fullName>
    </recommendedName>
</protein>
<gene>
    <name evidence="2" type="ORF">IFM89_005281</name>
</gene>